<keyword evidence="3" id="KW-1185">Reference proteome</keyword>
<organism evidence="2 3">
    <name type="scientific">Colletotrichum trifolii</name>
    <dbReference type="NCBI Taxonomy" id="5466"/>
    <lineage>
        <taxon>Eukaryota</taxon>
        <taxon>Fungi</taxon>
        <taxon>Dikarya</taxon>
        <taxon>Ascomycota</taxon>
        <taxon>Pezizomycotina</taxon>
        <taxon>Sordariomycetes</taxon>
        <taxon>Hypocreomycetidae</taxon>
        <taxon>Glomerellales</taxon>
        <taxon>Glomerellaceae</taxon>
        <taxon>Colletotrichum</taxon>
        <taxon>Colletotrichum orbiculare species complex</taxon>
    </lineage>
</organism>
<dbReference type="AlphaFoldDB" id="A0A4R8RS52"/>
<accession>A0A4R8RS52</accession>
<dbReference type="EMBL" id="RYZW01000002">
    <property type="protein sequence ID" value="TDZ74794.1"/>
    <property type="molecule type" value="Genomic_DNA"/>
</dbReference>
<sequence>MADITHSPAVAGHRHGVWKGSRGLANAARTPRVRAEDSHWDPAWICEQSAKHFERLPARNLARQHSGWKVDDLEDEVDDSRFEVRTRGFLNNPDSNSDDVESSEGGESLNRKKYNYRMFLDVGSTDEQLGQTLGSALWVGTGIWKQNELVIDAYRIA</sequence>
<comment type="caution">
    <text evidence="2">The sequence shown here is derived from an EMBL/GenBank/DDBJ whole genome shotgun (WGS) entry which is preliminary data.</text>
</comment>
<dbReference type="Proteomes" id="UP000295703">
    <property type="component" value="Unassembled WGS sequence"/>
</dbReference>
<dbReference type="STRING" id="5466.A0A4R8RS52"/>
<evidence type="ECO:0000313" key="3">
    <source>
        <dbReference type="Proteomes" id="UP000295703"/>
    </source>
</evidence>
<evidence type="ECO:0000313" key="2">
    <source>
        <dbReference type="EMBL" id="TDZ74794.1"/>
    </source>
</evidence>
<name>A0A4R8RS52_COLTR</name>
<feature type="region of interest" description="Disordered" evidence="1">
    <location>
        <begin position="87"/>
        <end position="107"/>
    </location>
</feature>
<evidence type="ECO:0000256" key="1">
    <source>
        <dbReference type="SAM" id="MobiDB-lite"/>
    </source>
</evidence>
<protein>
    <submittedName>
        <fullName evidence="2">Uncharacterized protein</fullName>
    </submittedName>
</protein>
<dbReference type="Pfam" id="PF11578">
    <property type="entry name" value="DUF3237"/>
    <property type="match status" value="1"/>
</dbReference>
<reference evidence="2 3" key="1">
    <citation type="submission" date="2018-12" db="EMBL/GenBank/DDBJ databases">
        <title>Genome sequence and assembly of Colletotrichum trifolii.</title>
        <authorList>
            <person name="Gan P."/>
            <person name="Shirasu K."/>
        </authorList>
    </citation>
    <scope>NUCLEOTIDE SEQUENCE [LARGE SCALE GENOMIC DNA]</scope>
    <source>
        <strain evidence="2 3">543-2</strain>
    </source>
</reference>
<proteinExistence type="predicted"/>
<dbReference type="Gene3D" id="2.40.160.20">
    <property type="match status" value="1"/>
</dbReference>
<gene>
    <name evidence="2" type="ORF">CTRI78_v000372</name>
</gene>